<protein>
    <submittedName>
        <fullName evidence="2">Uncharacterized protein</fullName>
    </submittedName>
</protein>
<evidence type="ECO:0000256" key="1">
    <source>
        <dbReference type="SAM" id="Phobius"/>
    </source>
</evidence>
<sequence length="40" mass="4348">MAAEKTVCQPQAITDSAESSVFLWLFFLTVTVLNTIESVG</sequence>
<evidence type="ECO:0000313" key="2">
    <source>
        <dbReference type="EMBL" id="QJS00547.1"/>
    </source>
</evidence>
<feature type="transmembrane region" description="Helical" evidence="1">
    <location>
        <begin position="21"/>
        <end position="39"/>
    </location>
</feature>
<keyword evidence="1" id="KW-0472">Membrane</keyword>
<keyword evidence="1" id="KW-0812">Transmembrane</keyword>
<organism evidence="2">
    <name type="scientific">Klebsiella quasipneumoniae</name>
    <dbReference type="NCBI Taxonomy" id="1463165"/>
    <lineage>
        <taxon>Bacteria</taxon>
        <taxon>Pseudomonadati</taxon>
        <taxon>Pseudomonadota</taxon>
        <taxon>Gammaproteobacteria</taxon>
        <taxon>Enterobacterales</taxon>
        <taxon>Enterobacteriaceae</taxon>
        <taxon>Klebsiella/Raoultella group</taxon>
        <taxon>Klebsiella</taxon>
        <taxon>Klebsiella pneumoniae complex</taxon>
    </lineage>
</organism>
<accession>A0A6M4NRK2</accession>
<name>A0A6M4NRK2_9ENTR</name>
<keyword evidence="2" id="KW-0614">Plasmid</keyword>
<proteinExistence type="predicted"/>
<keyword evidence="1" id="KW-1133">Transmembrane helix</keyword>
<reference evidence="2" key="1">
    <citation type="submission" date="2019-11" db="EMBL/GenBank/DDBJ databases">
        <authorList>
            <person name="Qin S."/>
            <person name="Dong H."/>
        </authorList>
    </citation>
    <scope>NUCLEOTIDE SEQUENCE</scope>
    <source>
        <strain evidence="2">KP18-31</strain>
        <plasmid evidence="2">pKP18-31-2</plasmid>
    </source>
</reference>
<dbReference type="AlphaFoldDB" id="A0A6M4NRK2"/>
<geneLocation type="plasmid" evidence="2">
    <name>pKP18-31-2</name>
</geneLocation>
<dbReference type="EMBL" id="MN661403">
    <property type="protein sequence ID" value="QJS00547.1"/>
    <property type="molecule type" value="Genomic_DNA"/>
</dbReference>